<evidence type="ECO:0000256" key="8">
    <source>
        <dbReference type="SAM" id="MobiDB-lite"/>
    </source>
</evidence>
<keyword evidence="5" id="KW-0574">Periplasm</keyword>
<dbReference type="EMBL" id="JAOZYC010000131">
    <property type="protein sequence ID" value="MEB8340346.1"/>
    <property type="molecule type" value="Genomic_DNA"/>
</dbReference>
<comment type="subcellular location">
    <subcellularLocation>
        <location evidence="2">Periplasm</location>
    </subcellularLocation>
</comment>
<gene>
    <name evidence="12" type="ORF">OKJ99_22900</name>
</gene>
<comment type="caution">
    <text evidence="12">The sequence shown here is derived from an EMBL/GenBank/DDBJ whole genome shotgun (WGS) entry which is preliminary data.</text>
</comment>
<keyword evidence="13" id="KW-1185">Reference proteome</keyword>
<dbReference type="Gene3D" id="2.60.40.420">
    <property type="entry name" value="Cupredoxins - blue copper proteins"/>
    <property type="match status" value="1"/>
</dbReference>
<keyword evidence="4" id="KW-0479">Metal-binding</keyword>
<evidence type="ECO:0000256" key="9">
    <source>
        <dbReference type="SAM" id="Phobius"/>
    </source>
</evidence>
<feature type="signal peptide" evidence="10">
    <location>
        <begin position="1"/>
        <end position="32"/>
    </location>
</feature>
<dbReference type="InterPro" id="IPR000923">
    <property type="entry name" value="BlueCu_1"/>
</dbReference>
<evidence type="ECO:0000313" key="12">
    <source>
        <dbReference type="EMBL" id="MEB8340346.1"/>
    </source>
</evidence>
<evidence type="ECO:0000256" key="3">
    <source>
        <dbReference type="ARBA" id="ARBA00022448"/>
    </source>
</evidence>
<keyword evidence="7" id="KW-0186">Copper</keyword>
<feature type="domain" description="Blue (type 1) copper" evidence="11">
    <location>
        <begin position="41"/>
        <end position="116"/>
    </location>
</feature>
<evidence type="ECO:0000259" key="11">
    <source>
        <dbReference type="Pfam" id="PF00127"/>
    </source>
</evidence>
<proteinExistence type="predicted"/>
<reference evidence="12 13" key="1">
    <citation type="submission" date="2022-10" db="EMBL/GenBank/DDBJ databases">
        <authorList>
            <person name="Xie J."/>
            <person name="Shen N."/>
        </authorList>
    </citation>
    <scope>NUCLEOTIDE SEQUENCE [LARGE SCALE GENOMIC DNA]</scope>
    <source>
        <strain evidence="12 13">YIM65594</strain>
    </source>
</reference>
<dbReference type="SUPFAM" id="SSF49503">
    <property type="entry name" value="Cupredoxins"/>
    <property type="match status" value="1"/>
</dbReference>
<dbReference type="CDD" id="cd13921">
    <property type="entry name" value="Amicyanin"/>
    <property type="match status" value="1"/>
</dbReference>
<keyword evidence="3" id="KW-0813">Transport</keyword>
<dbReference type="PANTHER" id="PTHR36507:SF1">
    <property type="entry name" value="BLL1555 PROTEIN"/>
    <property type="match status" value="1"/>
</dbReference>
<dbReference type="PRINTS" id="PR00155">
    <property type="entry name" value="AMICYANIN"/>
</dbReference>
<keyword evidence="10" id="KW-0732">Signal</keyword>
<evidence type="ECO:0000313" key="13">
    <source>
        <dbReference type="Proteomes" id="UP001354931"/>
    </source>
</evidence>
<feature type="compositionally biased region" description="Polar residues" evidence="8">
    <location>
        <begin position="150"/>
        <end position="161"/>
    </location>
</feature>
<dbReference type="PANTHER" id="PTHR36507">
    <property type="entry name" value="BLL1555 PROTEIN"/>
    <property type="match status" value="1"/>
</dbReference>
<dbReference type="InterPro" id="IPR008972">
    <property type="entry name" value="Cupredoxin"/>
</dbReference>
<accession>A0ABU6F8K0</accession>
<feature type="region of interest" description="Disordered" evidence="8">
    <location>
        <begin position="122"/>
        <end position="192"/>
    </location>
</feature>
<dbReference type="InterPro" id="IPR035668">
    <property type="entry name" value="Amicyanin"/>
</dbReference>
<evidence type="ECO:0000256" key="2">
    <source>
        <dbReference type="ARBA" id="ARBA00004418"/>
    </source>
</evidence>
<keyword evidence="6" id="KW-0249">Electron transport</keyword>
<name>A0ABU6F8K0_9ACTN</name>
<evidence type="ECO:0000256" key="6">
    <source>
        <dbReference type="ARBA" id="ARBA00022982"/>
    </source>
</evidence>
<evidence type="ECO:0000256" key="4">
    <source>
        <dbReference type="ARBA" id="ARBA00022723"/>
    </source>
</evidence>
<protein>
    <submittedName>
        <fullName evidence="12">Plastocyanin/azurin family copper-binding protein</fullName>
    </submittedName>
</protein>
<dbReference type="InterPro" id="IPR002386">
    <property type="entry name" value="Amicyanin/Pseudoazurin"/>
</dbReference>
<dbReference type="Pfam" id="PF00127">
    <property type="entry name" value="Copper-bind"/>
    <property type="match status" value="1"/>
</dbReference>
<evidence type="ECO:0000256" key="10">
    <source>
        <dbReference type="SAM" id="SignalP"/>
    </source>
</evidence>
<evidence type="ECO:0000256" key="1">
    <source>
        <dbReference type="ARBA" id="ARBA00001935"/>
    </source>
</evidence>
<dbReference type="RefSeq" id="WP_326019203.1">
    <property type="nucleotide sequence ID" value="NZ_JAOZYC010000131.1"/>
</dbReference>
<organism evidence="12 13">
    <name type="scientific">Streptomyces endophyticus</name>
    <dbReference type="NCBI Taxonomy" id="714166"/>
    <lineage>
        <taxon>Bacteria</taxon>
        <taxon>Bacillati</taxon>
        <taxon>Actinomycetota</taxon>
        <taxon>Actinomycetes</taxon>
        <taxon>Kitasatosporales</taxon>
        <taxon>Streptomycetaceae</taxon>
        <taxon>Streptomyces</taxon>
    </lineage>
</organism>
<feature type="compositionally biased region" description="Polar residues" evidence="8">
    <location>
        <begin position="181"/>
        <end position="190"/>
    </location>
</feature>
<dbReference type="Proteomes" id="UP001354931">
    <property type="component" value="Unassembled WGS sequence"/>
</dbReference>
<comment type="cofactor">
    <cofactor evidence="1">
        <name>Cu cation</name>
        <dbReference type="ChEBI" id="CHEBI:23378"/>
    </cofactor>
</comment>
<dbReference type="InterPro" id="IPR052721">
    <property type="entry name" value="ET_Amicyanin"/>
</dbReference>
<feature type="compositionally biased region" description="Low complexity" evidence="8">
    <location>
        <begin position="167"/>
        <end position="180"/>
    </location>
</feature>
<evidence type="ECO:0000256" key="5">
    <source>
        <dbReference type="ARBA" id="ARBA00022764"/>
    </source>
</evidence>
<keyword evidence="9" id="KW-0472">Membrane</keyword>
<sequence length="236" mass="23861">MPRLIHRSGHLALATLLSSGAVVFLPAPAAHAAGHQVLMSDYKFGPRTLTIPVGDSVTWVNQDTAPHDVKTTSGPASIHSPMLDKGGTWSYTFTKAGSYGYVCTVHPGMTGGIVVKAAAPATRAPAPSTPPPAAAHTHEHPSPTPTKTSGASPTRSATPTPSDHHSSAAAVPSGPASPTPEAQSEQTPATQAVGAARPLDPLLVLAGIVAGFAVLCLLLVGSRASAASAPHTPERE</sequence>
<feature type="transmembrane region" description="Helical" evidence="9">
    <location>
        <begin position="202"/>
        <end position="220"/>
    </location>
</feature>
<feature type="chain" id="PRO_5046747725" evidence="10">
    <location>
        <begin position="33"/>
        <end position="236"/>
    </location>
</feature>
<keyword evidence="9" id="KW-1133">Transmembrane helix</keyword>
<keyword evidence="9" id="KW-0812">Transmembrane</keyword>
<evidence type="ECO:0000256" key="7">
    <source>
        <dbReference type="ARBA" id="ARBA00023008"/>
    </source>
</evidence>